<dbReference type="InterPro" id="IPR036412">
    <property type="entry name" value="HAD-like_sf"/>
</dbReference>
<keyword evidence="8" id="KW-1185">Reference proteome</keyword>
<name>A0A4U1BM93_9GAMM</name>
<proteinExistence type="inferred from homology"/>
<dbReference type="GO" id="GO:0000287">
    <property type="term" value="F:magnesium ion binding"/>
    <property type="evidence" value="ECO:0007669"/>
    <property type="project" value="UniProtKB-ARBA"/>
</dbReference>
<dbReference type="InterPro" id="IPR051600">
    <property type="entry name" value="Beta-PGM-like"/>
</dbReference>
<keyword evidence="4" id="KW-0378">Hydrolase</keyword>
<keyword evidence="5" id="KW-0460">Magnesium</keyword>
<dbReference type="InterPro" id="IPR006439">
    <property type="entry name" value="HAD-SF_hydro_IA"/>
</dbReference>
<evidence type="ECO:0000256" key="3">
    <source>
        <dbReference type="ARBA" id="ARBA00022723"/>
    </source>
</evidence>
<dbReference type="OrthoDB" id="9800058at2"/>
<sequence>MYQAIIFDMDGVLVDSEPFWQQAELAVFPRYGVELTLADTLKTQGLRIDEVVKYWFDRQPWENPNLAQVEAEILDTMVEVIAAQGQPMPGVMQTLDAIKAAGIPMAVATSSPHRLMETTLKALNIQGYFNATCSAEHLPLGKPHPQVYLNAADALGVAPEHCLAIEDSFNGVIAAKAGRLAVVAIPDADHKQDARFAAADYRFDSLQQFDLERFT</sequence>
<evidence type="ECO:0000256" key="1">
    <source>
        <dbReference type="ARBA" id="ARBA00001946"/>
    </source>
</evidence>
<dbReference type="AlphaFoldDB" id="A0A4U1BM93"/>
<dbReference type="PANTHER" id="PTHR46193:SF18">
    <property type="entry name" value="HEXITOL PHOSPHATASE B"/>
    <property type="match status" value="1"/>
</dbReference>
<dbReference type="NCBIfam" id="NF008087">
    <property type="entry name" value="PRK10826.1"/>
    <property type="match status" value="1"/>
</dbReference>
<keyword evidence="3" id="KW-0479">Metal-binding</keyword>
<dbReference type="PANTHER" id="PTHR46193">
    <property type="entry name" value="6-PHOSPHOGLUCONATE PHOSPHATASE"/>
    <property type="match status" value="1"/>
</dbReference>
<evidence type="ECO:0000313" key="8">
    <source>
        <dbReference type="Proteomes" id="UP000305675"/>
    </source>
</evidence>
<dbReference type="RefSeq" id="WP_136864059.1">
    <property type="nucleotide sequence ID" value="NZ_SWCJ01000011.1"/>
</dbReference>
<dbReference type="NCBIfam" id="TIGR01509">
    <property type="entry name" value="HAD-SF-IA-v3"/>
    <property type="match status" value="1"/>
</dbReference>
<evidence type="ECO:0000313" key="7">
    <source>
        <dbReference type="EMBL" id="TKB53699.1"/>
    </source>
</evidence>
<dbReference type="Pfam" id="PF00702">
    <property type="entry name" value="Hydrolase"/>
    <property type="match status" value="1"/>
</dbReference>
<organism evidence="7 8">
    <name type="scientific">Ferrimonas aestuarii</name>
    <dbReference type="NCBI Taxonomy" id="2569539"/>
    <lineage>
        <taxon>Bacteria</taxon>
        <taxon>Pseudomonadati</taxon>
        <taxon>Pseudomonadota</taxon>
        <taxon>Gammaproteobacteria</taxon>
        <taxon>Alteromonadales</taxon>
        <taxon>Ferrimonadaceae</taxon>
        <taxon>Ferrimonas</taxon>
    </lineage>
</organism>
<dbReference type="SUPFAM" id="SSF56784">
    <property type="entry name" value="HAD-like"/>
    <property type="match status" value="1"/>
</dbReference>
<dbReference type="SFLD" id="SFLDS00003">
    <property type="entry name" value="Haloacid_Dehalogenase"/>
    <property type="match status" value="1"/>
</dbReference>
<dbReference type="SFLD" id="SFLDG01129">
    <property type="entry name" value="C1.5:_HAD__Beta-PGM__Phosphata"/>
    <property type="match status" value="1"/>
</dbReference>
<dbReference type="Gene3D" id="1.10.150.240">
    <property type="entry name" value="Putative phosphatase, domain 2"/>
    <property type="match status" value="1"/>
</dbReference>
<dbReference type="EMBL" id="SWCJ01000011">
    <property type="protein sequence ID" value="TKB53699.1"/>
    <property type="molecule type" value="Genomic_DNA"/>
</dbReference>
<keyword evidence="6" id="KW-0119">Carbohydrate metabolism</keyword>
<dbReference type="CDD" id="cd07505">
    <property type="entry name" value="HAD_BPGM-like"/>
    <property type="match status" value="1"/>
</dbReference>
<comment type="caution">
    <text evidence="7">The sequence shown here is derived from an EMBL/GenBank/DDBJ whole genome shotgun (WGS) entry which is preliminary data.</text>
</comment>
<accession>A0A4U1BM93</accession>
<evidence type="ECO:0000256" key="6">
    <source>
        <dbReference type="ARBA" id="ARBA00023277"/>
    </source>
</evidence>
<gene>
    <name evidence="7" type="primary">hxpB</name>
    <name evidence="7" type="ORF">FCL42_14075</name>
</gene>
<comment type="cofactor">
    <cofactor evidence="1">
        <name>Mg(2+)</name>
        <dbReference type="ChEBI" id="CHEBI:18420"/>
    </cofactor>
</comment>
<dbReference type="InterPro" id="IPR023214">
    <property type="entry name" value="HAD_sf"/>
</dbReference>
<dbReference type="PRINTS" id="PR00413">
    <property type="entry name" value="HADHALOGNASE"/>
</dbReference>
<dbReference type="InterPro" id="IPR023198">
    <property type="entry name" value="PGP-like_dom2"/>
</dbReference>
<dbReference type="SFLD" id="SFLDG01135">
    <property type="entry name" value="C1.5.6:_HAD__Beta-PGM__Phospha"/>
    <property type="match status" value="1"/>
</dbReference>
<evidence type="ECO:0000256" key="2">
    <source>
        <dbReference type="ARBA" id="ARBA00006171"/>
    </source>
</evidence>
<protein>
    <submittedName>
        <fullName evidence="7">Hexitol phosphatase HxpB</fullName>
    </submittedName>
</protein>
<dbReference type="GO" id="GO:0016787">
    <property type="term" value="F:hydrolase activity"/>
    <property type="evidence" value="ECO:0007669"/>
    <property type="project" value="UniProtKB-KW"/>
</dbReference>
<dbReference type="FunFam" id="3.40.50.1000:FF:000036">
    <property type="entry name" value="HAD family hydrolase"/>
    <property type="match status" value="1"/>
</dbReference>
<dbReference type="Gene3D" id="3.40.50.1000">
    <property type="entry name" value="HAD superfamily/HAD-like"/>
    <property type="match status" value="1"/>
</dbReference>
<evidence type="ECO:0000256" key="4">
    <source>
        <dbReference type="ARBA" id="ARBA00022801"/>
    </source>
</evidence>
<dbReference type="Proteomes" id="UP000305675">
    <property type="component" value="Unassembled WGS sequence"/>
</dbReference>
<comment type="similarity">
    <text evidence="2">Belongs to the HAD-like hydrolase superfamily. CbbY/CbbZ/Gph/YieH family.</text>
</comment>
<evidence type="ECO:0000256" key="5">
    <source>
        <dbReference type="ARBA" id="ARBA00022842"/>
    </source>
</evidence>
<reference evidence="7 8" key="1">
    <citation type="submission" date="2019-04" db="EMBL/GenBank/DDBJ databases">
        <authorList>
            <person name="Hwang J.C."/>
        </authorList>
    </citation>
    <scope>NUCLEOTIDE SEQUENCE [LARGE SCALE GENOMIC DNA]</scope>
    <source>
        <strain evidence="7 8">IMCC35002</strain>
    </source>
</reference>